<proteinExistence type="predicted"/>
<dbReference type="EMBL" id="BMAT01009210">
    <property type="protein sequence ID" value="GFS01565.1"/>
    <property type="molecule type" value="Genomic_DNA"/>
</dbReference>
<sequence>MSCIKDIDQSSDSEDDLPLSTMLLQRVTAREKANPTDEQLETPRTQDPETQPKVYHELQSVSSLYNAHFEKRKQWYGFEKTSIVIRPDEEREGDGSDKDPDYLPSEEDDSQSDGDSIEKDINCSIDNVSSEVFEPTKEKSSEEPNKCPRLLHSSEFVVEGEPREEIEDSEQEKTQPQCKERQARKRKRNHGMEYRTESGKLFKNKGVKEPCDVEVCKKRGLSCHRFSQKLRSDINGGFYQSGQLADQRRWLLSYVDVQKPKRTKNTSRKGRTMKYHLPFEKEKVQVCRKMFLNTVGIDERQVRTALSKVREDGQMEPEGRGGRRVQDQIKDDLKRQSIKEHISEFPKMESHYCRAMSKHEFLAPDLSIQKMYDMYCEKQKQRNETPASKSLYKNVFSSLRLKFYTLKKDACGICLTKMKNPEQNEEFQEVYEKHIAEKTKVREIKEDSKKKAIENPKLSAAVFDLQQVIYLPKSNHSSLFYKRRLANFNFTIYELGSGKGHCYLWHEGIAKRGANEIATCIFSFIKEKDAEGKEEIVFFCDGCIGQNKNSIVSAMLLYALEKSQSLMKMTVCYFETNHGQSEGDSMHLVIERKVSKQPELYHPSQLATLIQSARASGKQPYRVHVVQMNTHDILDWKEHGQKVLGINNWRETDDGRVIQWPNVMEVSVKKEDGKCELYFKNSHNEAKPSKLNKRVKRSRSSDQQNISVLPKPAYTPPPNMSFEKYKDLMSMCSGRNAVITHQDHVSFYKGLPHNEI</sequence>
<evidence type="ECO:0000256" key="1">
    <source>
        <dbReference type="SAM" id="MobiDB-lite"/>
    </source>
</evidence>
<gene>
    <name evidence="2" type="ORF">ElyMa_004585100</name>
</gene>
<organism evidence="2 3">
    <name type="scientific">Elysia marginata</name>
    <dbReference type="NCBI Taxonomy" id="1093978"/>
    <lineage>
        <taxon>Eukaryota</taxon>
        <taxon>Metazoa</taxon>
        <taxon>Spiralia</taxon>
        <taxon>Lophotrochozoa</taxon>
        <taxon>Mollusca</taxon>
        <taxon>Gastropoda</taxon>
        <taxon>Heterobranchia</taxon>
        <taxon>Euthyneura</taxon>
        <taxon>Panpulmonata</taxon>
        <taxon>Sacoglossa</taxon>
        <taxon>Placobranchoidea</taxon>
        <taxon>Plakobranchidae</taxon>
        <taxon>Elysia</taxon>
    </lineage>
</organism>
<dbReference type="Proteomes" id="UP000762676">
    <property type="component" value="Unassembled WGS sequence"/>
</dbReference>
<feature type="region of interest" description="Disordered" evidence="1">
    <location>
        <begin position="80"/>
        <end position="190"/>
    </location>
</feature>
<dbReference type="PANTHER" id="PTHR10773:SF19">
    <property type="match status" value="1"/>
</dbReference>
<feature type="region of interest" description="Disordered" evidence="1">
    <location>
        <begin position="1"/>
        <end position="20"/>
    </location>
</feature>
<keyword evidence="3" id="KW-1185">Reference proteome</keyword>
<name>A0AAV4HV36_9GAST</name>
<comment type="caution">
    <text evidence="2">The sequence shown here is derived from an EMBL/GenBank/DDBJ whole genome shotgun (WGS) entry which is preliminary data.</text>
</comment>
<dbReference type="PANTHER" id="PTHR10773">
    <property type="entry name" value="DNA-DIRECTED RNA POLYMERASES I, II, AND III SUBUNIT RPABC2"/>
    <property type="match status" value="1"/>
</dbReference>
<reference evidence="2 3" key="1">
    <citation type="journal article" date="2021" name="Elife">
        <title>Chloroplast acquisition without the gene transfer in kleptoplastic sea slugs, Plakobranchus ocellatus.</title>
        <authorList>
            <person name="Maeda T."/>
            <person name="Takahashi S."/>
            <person name="Yoshida T."/>
            <person name="Shimamura S."/>
            <person name="Takaki Y."/>
            <person name="Nagai Y."/>
            <person name="Toyoda A."/>
            <person name="Suzuki Y."/>
            <person name="Arimoto A."/>
            <person name="Ishii H."/>
            <person name="Satoh N."/>
            <person name="Nishiyama T."/>
            <person name="Hasebe M."/>
            <person name="Maruyama T."/>
            <person name="Minagawa J."/>
            <person name="Obokata J."/>
            <person name="Shigenobu S."/>
        </authorList>
    </citation>
    <scope>NUCLEOTIDE SEQUENCE [LARGE SCALE GENOMIC DNA]</scope>
</reference>
<feature type="compositionally biased region" description="Basic and acidic residues" evidence="1">
    <location>
        <begin position="86"/>
        <end position="101"/>
    </location>
</feature>
<protein>
    <submittedName>
        <fullName evidence="2">DNA repair protein rhp54</fullName>
    </submittedName>
</protein>
<dbReference type="AlphaFoldDB" id="A0AAV4HV36"/>
<evidence type="ECO:0000313" key="3">
    <source>
        <dbReference type="Proteomes" id="UP000762676"/>
    </source>
</evidence>
<evidence type="ECO:0000313" key="2">
    <source>
        <dbReference type="EMBL" id="GFS01565.1"/>
    </source>
</evidence>
<feature type="compositionally biased region" description="Basic and acidic residues" evidence="1">
    <location>
        <begin position="134"/>
        <end position="146"/>
    </location>
</feature>
<accession>A0AAV4HV36</accession>
<feature type="region of interest" description="Disordered" evidence="1">
    <location>
        <begin position="687"/>
        <end position="715"/>
    </location>
</feature>
<feature type="region of interest" description="Disordered" evidence="1">
    <location>
        <begin position="27"/>
        <end position="53"/>
    </location>
</feature>